<dbReference type="Pfam" id="PF20736">
    <property type="entry name" value="Glyco_hydro127M"/>
    <property type="match status" value="1"/>
</dbReference>
<dbReference type="EMBL" id="CP016793">
    <property type="protein sequence ID" value="ANZ40928.1"/>
    <property type="molecule type" value="Genomic_DNA"/>
</dbReference>
<dbReference type="Gene3D" id="2.80.10.50">
    <property type="match status" value="2"/>
</dbReference>
<evidence type="ECO:0000313" key="4">
    <source>
        <dbReference type="Proteomes" id="UP000093053"/>
    </source>
</evidence>
<evidence type="ECO:0000259" key="2">
    <source>
        <dbReference type="SMART" id="SM00458"/>
    </source>
</evidence>
<dbReference type="CDD" id="cd00161">
    <property type="entry name" value="beta-trefoil_Ricin-like"/>
    <property type="match status" value="3"/>
</dbReference>
<feature type="chain" id="PRO_5008538613" description="Ricin B lectin domain-containing protein" evidence="1">
    <location>
        <begin position="28"/>
        <end position="936"/>
    </location>
</feature>
<dbReference type="InterPro" id="IPR035992">
    <property type="entry name" value="Ricin_B-like_lectins"/>
</dbReference>
<dbReference type="PANTHER" id="PTHR31151:SF0">
    <property type="entry name" value="PROLINE-TRNA LIGASE (DUF1680)"/>
    <property type="match status" value="1"/>
</dbReference>
<gene>
    <name evidence="3" type="ORF">BBK82_38040</name>
</gene>
<dbReference type="Proteomes" id="UP000093053">
    <property type="component" value="Chromosome"/>
</dbReference>
<sequence length="936" mass="103034">MSIQRRTILVAGLAATATPLLGSASNAAGGPLYGSYRAPFRKAAYLRLPPGAVTARGWLATELDKQLNGLNGRLEQISHFLRFDRSGWVHPDNGGWEELPYWLRGFGDLGYVTGDARVLDDTARWVGGVLATQAADGFFGPRGLRSSLNGHADFWPHMPMLHALRSWAEYHRDSRVDQALTRFFAFMSRQPDAVFTDGWGLTRWGDTLDVIAWLHNRTGDPLLVDLTHRIHRLSADWSGPLPTLHNVNIAQGFREPAQYWLLSGDDAHRNATYRVYDTVMRTYGQFPGGGFAGDENARPGFGDPRQGFETCGIVEFMGSHELLGRITGDPVWADRTEELAFNLLPAALDPAGKVSHYVTSANSVRLDNDVKRRRQFQNGFPMLAYKPGIDEYRCCPHNYGQGWPYFVEEMWWATDDGGLVAAHHGPCRVTAEVAGGQPVTITEETTYPFGDVITFRLETARPVTFPLVLRIPGWCHTASATVNGQPAPVSAGFSTIRRQWSSGDVIVLRLPMSPVLRTWQDNHNAVSVERGPLTFSLRIDERWNRYGGTVDWPEWEVTAASAWNVALDSDPQLTAVSGGGNPSDPFAPGNSPVRITARVREVPDWSADGEHVVGTLSDSPVQVSSVARQATLIPSGAARLRITTFPRSGGSRGWGTPGVLIRLQNLNSGKVLAVDGMSTANSARAVQFADTGTADHLWRLVDLGNGRVKLRNEHSGKVLGVDQMSTADSAQVVQFDDNGTADHRWELLDNGDGWFRLRNEHSGKVLGVDQMSTADSARVVQFADNGTRDHLWRAIPDGIVKIQNLNSTKVLGVDRMSAADSARVVQFADNGTRDHLWQFLPDADGCFRIRNLNSGKVLGVDLMSTADSAPVVQFADNGSADHLWRLRIDTDTVWRVQNKHSGKVLAVDGMSYQDSAQVVQFSDTRTPDHMWRLLPG</sequence>
<evidence type="ECO:0000256" key="1">
    <source>
        <dbReference type="SAM" id="SignalP"/>
    </source>
</evidence>
<keyword evidence="1" id="KW-0732">Signal</keyword>
<dbReference type="PROSITE" id="PS50231">
    <property type="entry name" value="RICIN_B_LECTIN"/>
    <property type="match status" value="2"/>
</dbReference>
<dbReference type="SMART" id="SM00458">
    <property type="entry name" value="RICIN"/>
    <property type="match status" value="2"/>
</dbReference>
<dbReference type="GO" id="GO:0005975">
    <property type="term" value="P:carbohydrate metabolic process"/>
    <property type="evidence" value="ECO:0007669"/>
    <property type="project" value="InterPro"/>
</dbReference>
<dbReference type="AlphaFoldDB" id="A0A1B2HTA7"/>
<dbReference type="SUPFAM" id="SSF48208">
    <property type="entry name" value="Six-hairpin glycosidases"/>
    <property type="match status" value="1"/>
</dbReference>
<name>A0A1B2HTA7_9PSEU</name>
<feature type="domain" description="Ricin B lectin" evidence="2">
    <location>
        <begin position="797"/>
        <end position="934"/>
    </location>
</feature>
<keyword evidence="4" id="KW-1185">Reference proteome</keyword>
<reference evidence="3 4" key="1">
    <citation type="submission" date="2016-07" db="EMBL/GenBank/DDBJ databases">
        <title>Complete genome sequence of the Lentzea guizhouensis DHS C013.</title>
        <authorList>
            <person name="Cao C."/>
        </authorList>
    </citation>
    <scope>NUCLEOTIDE SEQUENCE [LARGE SCALE GENOMIC DNA]</scope>
    <source>
        <strain evidence="3 4">DHS C013</strain>
    </source>
</reference>
<dbReference type="KEGG" id="led:BBK82_38040"/>
<dbReference type="InterPro" id="IPR008928">
    <property type="entry name" value="6-hairpin_glycosidase_sf"/>
</dbReference>
<dbReference type="PANTHER" id="PTHR31151">
    <property type="entry name" value="PROLINE-TRNA LIGASE (DUF1680)"/>
    <property type="match status" value="1"/>
</dbReference>
<dbReference type="InterPro" id="IPR049046">
    <property type="entry name" value="Beta-AFase-like_GH127_middle"/>
</dbReference>
<dbReference type="SUPFAM" id="SSF50370">
    <property type="entry name" value="Ricin B-like lectins"/>
    <property type="match status" value="2"/>
</dbReference>
<dbReference type="STRING" id="1586287.BBK82_38040"/>
<dbReference type="RefSeq" id="WP_065919265.1">
    <property type="nucleotide sequence ID" value="NZ_CP016793.1"/>
</dbReference>
<dbReference type="InterPro" id="IPR012878">
    <property type="entry name" value="Beta-AFase-like_GH127_cat"/>
</dbReference>
<feature type="signal peptide" evidence="1">
    <location>
        <begin position="1"/>
        <end position="27"/>
    </location>
</feature>
<dbReference type="Pfam" id="PF14200">
    <property type="entry name" value="RicinB_lectin_2"/>
    <property type="match status" value="2"/>
</dbReference>
<proteinExistence type="predicted"/>
<dbReference type="InterPro" id="IPR000772">
    <property type="entry name" value="Ricin_B_lectin"/>
</dbReference>
<organism evidence="3 4">
    <name type="scientific">Lentzea guizhouensis</name>
    <dbReference type="NCBI Taxonomy" id="1586287"/>
    <lineage>
        <taxon>Bacteria</taxon>
        <taxon>Bacillati</taxon>
        <taxon>Actinomycetota</taxon>
        <taxon>Actinomycetes</taxon>
        <taxon>Pseudonocardiales</taxon>
        <taxon>Pseudonocardiaceae</taxon>
        <taxon>Lentzea</taxon>
    </lineage>
</organism>
<feature type="domain" description="Ricin B lectin" evidence="2">
    <location>
        <begin position="658"/>
        <end position="795"/>
    </location>
</feature>
<accession>A0A1B2HTA7</accession>
<dbReference type="Pfam" id="PF07944">
    <property type="entry name" value="Beta-AFase-like_GH127_cat"/>
    <property type="match status" value="1"/>
</dbReference>
<dbReference type="OrthoDB" id="9757939at2"/>
<evidence type="ECO:0000313" key="3">
    <source>
        <dbReference type="EMBL" id="ANZ40928.1"/>
    </source>
</evidence>
<protein>
    <recommendedName>
        <fullName evidence="2">Ricin B lectin domain-containing protein</fullName>
    </recommendedName>
</protein>